<dbReference type="AlphaFoldDB" id="A0A162CQS9"/>
<evidence type="ECO:0000259" key="3">
    <source>
        <dbReference type="PROSITE" id="PS50933"/>
    </source>
</evidence>
<proteinExistence type="predicted"/>
<dbReference type="Pfam" id="PF07452">
    <property type="entry name" value="CHRD"/>
    <property type="match status" value="4"/>
</dbReference>
<organism evidence="4 5">
    <name type="scientific">Aquimarina aggregata</name>
    <dbReference type="NCBI Taxonomy" id="1642818"/>
    <lineage>
        <taxon>Bacteria</taxon>
        <taxon>Pseudomonadati</taxon>
        <taxon>Bacteroidota</taxon>
        <taxon>Flavobacteriia</taxon>
        <taxon>Flavobacteriales</taxon>
        <taxon>Flavobacteriaceae</taxon>
        <taxon>Aquimarina</taxon>
    </lineage>
</organism>
<protein>
    <recommendedName>
        <fullName evidence="3">CHRD domain-containing protein</fullName>
    </recommendedName>
</protein>
<keyword evidence="2" id="KW-0472">Membrane</keyword>
<dbReference type="SMART" id="SM00754">
    <property type="entry name" value="CHRD"/>
    <property type="match status" value="4"/>
</dbReference>
<name>A0A162CQS9_9FLAO</name>
<sequence length="1199" mass="127766">MKHKNSYENLFGLLKIRLKLMLMTLFVGLYGMSTYAIQDQQNKVNSNPIVVDNANGGTVAIDIDATGNPNGTTSFNSDIEAVICVDGREDPLVVTHQNPGAENLSYRYVITDAATGLILNVVKSREISLDGAGSGTCQIWGWSYTGVEGNGLNQVGQPLSSLDDLSFSDISDNAITVIREVADGGTVAIDIDATGNPNGTTSFNSDTEAVICVDGREDPLVVTHQNPGAENLSYRYVITDAATGLILNVVKSREISLDGAGSGICQIWGWSYRGVEGNGLNQVGQPLSSLDNLPCSDISDNAITVIREVANGGTVSIDVENTDLANATTTINDQNSSEIIVGDGVANPIIVVHQNLGAENLSYRYVITDAVTGLILNVVNTNQIDLESVAPGTCQIWGWSYRGVEGNGLNQVGQPLSSLDDLPCSDISENTITVVRRASQQPITFEATLTGTQENPAVTTRAFGAAQIILRGDMLEVTGAFTGLEGDLARQLAGGGHIHEAVAGSNGPISNGLFLSIQTDNTNRNGTFNNRYQLSPSQLELLRSRSLYINIHSQANIGGELRGQIVPTSDAVLGANLSGSNEVPSIVTTAGGNIIFDLKGNTLTASGSFSGLAGDIAIDLAGGSHIHDAVVGRNGGISNILNLTIAEDNRSAIIRAEDNIFELTDAQVATLLRQGNYVNVHSQTFRGGELRGQIAPLTNAAFRVQLSGVQEVPEAANTTANGRLLVSYDTSNNQLVVSGSYNGLTGTLATDLAGGIHLHTGVAGTNGPVTIILNTTADDQNNGVFLPENNTFDLNQAGVIVASGETPDSFVNALFERGIYTNIHSSVFRAGELRGQVMPLAQSYFATNLDSRNEIPLAVSDAFGNIQFEVTGNSLIASGSFNNLGFALNVELAGGAHAHLGNANQTGAIQFLLNSTASEDNLSGVFEAANNVVTLTDGQRDALLAGELYINVHSLEIASGELRGQILRDDNRFPATTEISEVNTRRGLIISWDEAIDSDNDLVVYTLQSSLNENFEGLLINEKSAETLFSPEKDQARSLFRTLLKEFIRARVQRRNAILNLRVLSSDGSVSEVGASFTRKIDISLLRSLLFSKFSKTEVEKELAQLEKLENAQNFSVNVSPNPATNGIIRMSTIGALNSNLNITIYDMLGNVVYQNNYDEITSNKTITINSDRLSRGVYIIRMADDSGSYSTTERVVIQ</sequence>
<dbReference type="PROSITE" id="PS50933">
    <property type="entry name" value="CHRD"/>
    <property type="match status" value="2"/>
</dbReference>
<accession>A0A162CQS9</accession>
<dbReference type="NCBIfam" id="TIGR04183">
    <property type="entry name" value="Por_Secre_tail"/>
    <property type="match status" value="1"/>
</dbReference>
<dbReference type="Pfam" id="PF18962">
    <property type="entry name" value="Por_Secre_tail"/>
    <property type="match status" value="1"/>
</dbReference>
<evidence type="ECO:0000313" key="5">
    <source>
        <dbReference type="Proteomes" id="UP000076715"/>
    </source>
</evidence>
<keyword evidence="2" id="KW-0812">Transmembrane</keyword>
<dbReference type="EMBL" id="LQRT01000013">
    <property type="protein sequence ID" value="KZS40774.1"/>
    <property type="molecule type" value="Genomic_DNA"/>
</dbReference>
<feature type="domain" description="CHRD" evidence="3">
    <location>
        <begin position="441"/>
        <end position="570"/>
    </location>
</feature>
<dbReference type="Proteomes" id="UP000076715">
    <property type="component" value="Unassembled WGS sequence"/>
</dbReference>
<dbReference type="InterPro" id="IPR026444">
    <property type="entry name" value="Secre_tail"/>
</dbReference>
<dbReference type="OrthoDB" id="571052at2"/>
<evidence type="ECO:0000256" key="2">
    <source>
        <dbReference type="SAM" id="Phobius"/>
    </source>
</evidence>
<feature type="transmembrane region" description="Helical" evidence="2">
    <location>
        <begin position="20"/>
        <end position="37"/>
    </location>
</feature>
<evidence type="ECO:0000313" key="4">
    <source>
        <dbReference type="EMBL" id="KZS40774.1"/>
    </source>
</evidence>
<keyword evidence="2" id="KW-1133">Transmembrane helix</keyword>
<comment type="caution">
    <text evidence="4">The sequence shown here is derived from an EMBL/GenBank/DDBJ whole genome shotgun (WGS) entry which is preliminary data.</text>
</comment>
<feature type="domain" description="CHRD" evidence="3">
    <location>
        <begin position="841"/>
        <end position="971"/>
    </location>
</feature>
<dbReference type="InterPro" id="IPR010895">
    <property type="entry name" value="CHRD"/>
</dbReference>
<reference evidence="4 5" key="1">
    <citation type="submission" date="2016-01" db="EMBL/GenBank/DDBJ databases">
        <title>The draft genome sequence of Aquimarina sp. RZW4-3-2.</title>
        <authorList>
            <person name="Wang Y."/>
        </authorList>
    </citation>
    <scope>NUCLEOTIDE SEQUENCE [LARGE SCALE GENOMIC DNA]</scope>
    <source>
        <strain evidence="4 5">RZW4-3-2</strain>
    </source>
</reference>
<keyword evidence="5" id="KW-1185">Reference proteome</keyword>
<keyword evidence="1" id="KW-0732">Signal</keyword>
<dbReference type="RefSeq" id="WP_066314528.1">
    <property type="nucleotide sequence ID" value="NZ_LQRT01000013.1"/>
</dbReference>
<evidence type="ECO:0000256" key="1">
    <source>
        <dbReference type="ARBA" id="ARBA00022729"/>
    </source>
</evidence>
<gene>
    <name evidence="4" type="ORF">AWE51_07435</name>
</gene>
<dbReference type="STRING" id="1642818.AWE51_07435"/>